<dbReference type="GO" id="GO:0005886">
    <property type="term" value="C:plasma membrane"/>
    <property type="evidence" value="ECO:0007669"/>
    <property type="project" value="UniProtKB-SubCell"/>
</dbReference>
<protein>
    <recommendedName>
        <fullName evidence="9">Cell division protein FtsQ</fullName>
    </recommendedName>
</protein>
<proteinExistence type="inferred from homology"/>
<dbReference type="OrthoDB" id="9790370at2"/>
<dbReference type="eggNOG" id="COG1589">
    <property type="taxonomic scope" value="Bacteria"/>
</dbReference>
<dbReference type="KEGG" id="gni:GNIT_2693"/>
<dbReference type="HAMAP" id="MF_00911">
    <property type="entry name" value="FtsQ_subfam"/>
    <property type="match status" value="1"/>
</dbReference>
<dbReference type="GO" id="GO:0032153">
    <property type="term" value="C:cell division site"/>
    <property type="evidence" value="ECO:0007669"/>
    <property type="project" value="UniProtKB-UniRule"/>
</dbReference>
<evidence type="ECO:0000313" key="13">
    <source>
        <dbReference type="Proteomes" id="UP000009282"/>
    </source>
</evidence>
<accession>G4QMD8</accession>
<sequence>MTKGDLSKTGRNVRRNTANSSSLVHRSNRTESSDELDSLDDEIDLFDENERTGETGSSNKIVGLIVFTFVIVSFIYGGIQVKQWLEDEQQLPVQKVIFSGERRILVDAEMEALIRQNQKGSFFALDVNKVHQLLEDMPWVYRASVRKRWPSSLHIYLVEQQPVAIWNEDLLLNTEGDIFDGGDPNKKLPQLFGPGGSEKTALAGFNAMQSLLGSTGLTINALFLSERFAWRVELSNGIRLNIGRQQFIDRLQNFIDIFPLLQAQNKAINYIDLRYDIGLAVGWQKNDKKEQEITENND</sequence>
<keyword evidence="3 9" id="KW-0997">Cell inner membrane</keyword>
<keyword evidence="2 9" id="KW-1003">Cell membrane</keyword>
<organism evidence="12 13">
    <name type="scientific">Glaciecola nitratireducens (strain JCM 12485 / KCTC 12276 / FR1064)</name>
    <dbReference type="NCBI Taxonomy" id="1085623"/>
    <lineage>
        <taxon>Bacteria</taxon>
        <taxon>Pseudomonadati</taxon>
        <taxon>Pseudomonadota</taxon>
        <taxon>Gammaproteobacteria</taxon>
        <taxon>Alteromonadales</taxon>
        <taxon>Alteromonadaceae</taxon>
        <taxon>Brumicola</taxon>
    </lineage>
</organism>
<dbReference type="AlphaFoldDB" id="G4QMD8"/>
<dbReference type="PANTHER" id="PTHR35851">
    <property type="entry name" value="CELL DIVISION PROTEIN FTSQ"/>
    <property type="match status" value="1"/>
</dbReference>
<dbReference type="Pfam" id="PF03799">
    <property type="entry name" value="FtsQ_DivIB_C"/>
    <property type="match status" value="1"/>
</dbReference>
<dbReference type="HOGENOM" id="CLU_064041_1_1_6"/>
<feature type="domain" description="POTRA" evidence="11">
    <location>
        <begin position="91"/>
        <end position="160"/>
    </location>
</feature>
<evidence type="ECO:0000256" key="2">
    <source>
        <dbReference type="ARBA" id="ARBA00022475"/>
    </source>
</evidence>
<keyword evidence="5 9" id="KW-0812">Transmembrane</keyword>
<dbReference type="Pfam" id="PF08478">
    <property type="entry name" value="POTRA_1"/>
    <property type="match status" value="1"/>
</dbReference>
<feature type="compositionally biased region" description="Polar residues" evidence="10">
    <location>
        <begin position="15"/>
        <end position="25"/>
    </location>
</feature>
<keyword evidence="6 9" id="KW-1133">Transmembrane helix</keyword>
<dbReference type="InterPro" id="IPR034746">
    <property type="entry name" value="POTRA"/>
</dbReference>
<evidence type="ECO:0000256" key="7">
    <source>
        <dbReference type="ARBA" id="ARBA00023136"/>
    </source>
</evidence>
<dbReference type="InterPro" id="IPR026579">
    <property type="entry name" value="FtsQ"/>
</dbReference>
<reference evidence="12 13" key="1">
    <citation type="journal article" date="2011" name="J. Bacteriol.">
        <title>Complete genome sequence of seawater bacterium Glaciecola nitratireducens FR1064T.</title>
        <authorList>
            <person name="Bian F."/>
            <person name="Qin Q.L."/>
            <person name="Xie B.B."/>
            <person name="Shu Y.L."/>
            <person name="Zhang X.Y."/>
            <person name="Yu Y."/>
            <person name="Chen B."/>
            <person name="Chen X.L."/>
            <person name="Zhou B.C."/>
            <person name="Zhang Y.Z."/>
        </authorList>
    </citation>
    <scope>NUCLEOTIDE SEQUENCE [LARGE SCALE GENOMIC DNA]</scope>
    <source>
        <strain evidence="13">JCM 12485 / KCTC 12276 / FR1064</strain>
    </source>
</reference>
<keyword evidence="4 9" id="KW-0132">Cell division</keyword>
<dbReference type="GO" id="GO:0090529">
    <property type="term" value="P:cell septum assembly"/>
    <property type="evidence" value="ECO:0007669"/>
    <property type="project" value="InterPro"/>
</dbReference>
<feature type="region of interest" description="Disordered" evidence="10">
    <location>
        <begin position="1"/>
        <end position="36"/>
    </location>
</feature>
<comment type="similarity">
    <text evidence="9">Belongs to the FtsQ/DivIB family. FtsQ subfamily.</text>
</comment>
<keyword evidence="13" id="KW-1185">Reference proteome</keyword>
<evidence type="ECO:0000256" key="5">
    <source>
        <dbReference type="ARBA" id="ARBA00022692"/>
    </source>
</evidence>
<dbReference type="STRING" id="1085623.GNIT_2693"/>
<evidence type="ECO:0000256" key="3">
    <source>
        <dbReference type="ARBA" id="ARBA00022519"/>
    </source>
</evidence>
<dbReference type="PROSITE" id="PS51779">
    <property type="entry name" value="POTRA"/>
    <property type="match status" value="1"/>
</dbReference>
<evidence type="ECO:0000256" key="1">
    <source>
        <dbReference type="ARBA" id="ARBA00004370"/>
    </source>
</evidence>
<dbReference type="Proteomes" id="UP000009282">
    <property type="component" value="Chromosome"/>
</dbReference>
<name>G4QMD8_GLANF</name>
<gene>
    <name evidence="9 12" type="primary">ftsQ</name>
    <name evidence="12" type="ordered locus">GNIT_2693</name>
</gene>
<dbReference type="Gene3D" id="3.10.20.310">
    <property type="entry name" value="membrane protein fhac"/>
    <property type="match status" value="1"/>
</dbReference>
<dbReference type="PANTHER" id="PTHR35851:SF1">
    <property type="entry name" value="CELL DIVISION PROTEIN FTSQ"/>
    <property type="match status" value="1"/>
</dbReference>
<dbReference type="EMBL" id="CP003060">
    <property type="protein sequence ID" value="AEP30790.1"/>
    <property type="molecule type" value="Genomic_DNA"/>
</dbReference>
<evidence type="ECO:0000259" key="11">
    <source>
        <dbReference type="PROSITE" id="PS51779"/>
    </source>
</evidence>
<evidence type="ECO:0000256" key="9">
    <source>
        <dbReference type="HAMAP-Rule" id="MF_00911"/>
    </source>
</evidence>
<dbReference type="Gene3D" id="3.40.50.11690">
    <property type="entry name" value="Cell division protein FtsQ/DivIB"/>
    <property type="match status" value="1"/>
</dbReference>
<evidence type="ECO:0000256" key="6">
    <source>
        <dbReference type="ARBA" id="ARBA00022989"/>
    </source>
</evidence>
<evidence type="ECO:0000256" key="8">
    <source>
        <dbReference type="ARBA" id="ARBA00023306"/>
    </source>
</evidence>
<evidence type="ECO:0000256" key="4">
    <source>
        <dbReference type="ARBA" id="ARBA00022618"/>
    </source>
</evidence>
<dbReference type="RefSeq" id="WP_014109663.1">
    <property type="nucleotide sequence ID" value="NC_016041.1"/>
</dbReference>
<evidence type="ECO:0000313" key="12">
    <source>
        <dbReference type="EMBL" id="AEP30790.1"/>
    </source>
</evidence>
<comment type="function">
    <text evidence="9">Essential cell division protein. May link together the upstream cell division proteins, which are predominantly cytoplasmic, with the downstream cell division proteins, which are predominantly periplasmic. May control correct divisome assembly.</text>
</comment>
<feature type="transmembrane region" description="Helical" evidence="9">
    <location>
        <begin position="61"/>
        <end position="79"/>
    </location>
</feature>
<dbReference type="InterPro" id="IPR013685">
    <property type="entry name" value="POTRA_FtsQ_type"/>
</dbReference>
<comment type="subcellular location">
    <subcellularLocation>
        <location evidence="9">Cell inner membrane</location>
        <topology evidence="9">Single-pass type II membrane protein</topology>
    </subcellularLocation>
    <subcellularLocation>
        <location evidence="1">Membrane</location>
    </subcellularLocation>
    <text evidence="9">Localizes to the division septum.</text>
</comment>
<dbReference type="InterPro" id="IPR045335">
    <property type="entry name" value="FtsQ_C_sf"/>
</dbReference>
<keyword evidence="8 9" id="KW-0131">Cell cycle</keyword>
<keyword evidence="7 9" id="KW-0472">Membrane</keyword>
<comment type="subunit">
    <text evidence="9">Part of a complex composed of FtsB, FtsL and FtsQ.</text>
</comment>
<dbReference type="GO" id="GO:0043093">
    <property type="term" value="P:FtsZ-dependent cytokinesis"/>
    <property type="evidence" value="ECO:0007669"/>
    <property type="project" value="UniProtKB-UniRule"/>
</dbReference>
<dbReference type="InterPro" id="IPR005548">
    <property type="entry name" value="Cell_div_FtsQ/DivIB_C"/>
</dbReference>
<evidence type="ECO:0000256" key="10">
    <source>
        <dbReference type="SAM" id="MobiDB-lite"/>
    </source>
</evidence>